<dbReference type="RefSeq" id="WP_018441533.1">
    <property type="nucleotide sequence ID" value="NZ_PNYC01000010.1"/>
</dbReference>
<sequence>MNAIMNAITNAVANPLLRQVAKHSPAKYTCLSAFFVCVAMPALGQALPAPIASADAAVSAGALAGATGVIAINEAAGVANAQSNATVIAVNAAGLAANGSDQSARTKGRVSSARATIAANAFSFGAGVISVNQAAGIANLQRNSVVLGTASAQAQGLSDSELSAVAPRNQRFDNRTGIGGVREASIADDAFQHAGGIVQVNQSAGAGNTTANSFVLRPPAGTLF</sequence>
<evidence type="ECO:0008006" key="3">
    <source>
        <dbReference type="Google" id="ProtNLM"/>
    </source>
</evidence>
<proteinExistence type="predicted"/>
<dbReference type="Proteomes" id="UP000235777">
    <property type="component" value="Unassembled WGS sequence"/>
</dbReference>
<gene>
    <name evidence="1" type="ORF">C0Z20_17535</name>
</gene>
<name>A0A2N7X294_9BURK</name>
<reference evidence="1 2" key="1">
    <citation type="submission" date="2018-01" db="EMBL/GenBank/DDBJ databases">
        <title>Whole genome analyses suggest that Burkholderia sensu lato contains two further novel genera in the rhizoxinica-symbiotica group Mycetohabitans gen. nov., and Trinickia gen. nov.: implications for the evolution of diazotrophy and nodulation in the Burkholderiaceae.</title>
        <authorList>
            <person name="Estrada-de los Santos P."/>
            <person name="Palmer M."/>
            <person name="Chavez-Ramirez B."/>
            <person name="Beukes C."/>
            <person name="Steenkamp E.T."/>
            <person name="Hirsch A.M."/>
            <person name="Manyaka P."/>
            <person name="Maluk M."/>
            <person name="Lafos M."/>
            <person name="Crook M."/>
            <person name="Gross E."/>
            <person name="Simon M.F."/>
            <person name="Bueno dos Reis Junior F."/>
            <person name="Poole P.S."/>
            <person name="Venter S.N."/>
            <person name="James E.K."/>
        </authorList>
    </citation>
    <scope>NUCLEOTIDE SEQUENCE [LARGE SCALE GENOMIC DNA]</scope>
    <source>
        <strain evidence="1 2">JPY 581</strain>
    </source>
</reference>
<dbReference type="AlphaFoldDB" id="A0A2N7X294"/>
<dbReference type="STRING" id="863227.GCA_000373005_02959"/>
<accession>A0A2N7X294</accession>
<evidence type="ECO:0000313" key="2">
    <source>
        <dbReference type="Proteomes" id="UP000235777"/>
    </source>
</evidence>
<evidence type="ECO:0000313" key="1">
    <source>
        <dbReference type="EMBL" id="PMS35682.1"/>
    </source>
</evidence>
<dbReference type="EMBL" id="PNYC01000010">
    <property type="protein sequence ID" value="PMS35682.1"/>
    <property type="molecule type" value="Genomic_DNA"/>
</dbReference>
<keyword evidence="2" id="KW-1185">Reference proteome</keyword>
<comment type="caution">
    <text evidence="1">The sequence shown here is derived from an EMBL/GenBank/DDBJ whole genome shotgun (WGS) entry which is preliminary data.</text>
</comment>
<organism evidence="1 2">
    <name type="scientific">Trinickia symbiotica</name>
    <dbReference type="NCBI Taxonomy" id="863227"/>
    <lineage>
        <taxon>Bacteria</taxon>
        <taxon>Pseudomonadati</taxon>
        <taxon>Pseudomonadota</taxon>
        <taxon>Betaproteobacteria</taxon>
        <taxon>Burkholderiales</taxon>
        <taxon>Burkholderiaceae</taxon>
        <taxon>Trinickia</taxon>
    </lineage>
</organism>
<protein>
    <recommendedName>
        <fullName evidence="3">Adhesin</fullName>
    </recommendedName>
</protein>